<protein>
    <recommendedName>
        <fullName evidence="4">DUF5673 domain-containing protein</fullName>
    </recommendedName>
</protein>
<proteinExistence type="predicted"/>
<keyword evidence="3" id="KW-1185">Reference proteome</keyword>
<feature type="transmembrane region" description="Helical" evidence="1">
    <location>
        <begin position="18"/>
        <end position="35"/>
    </location>
</feature>
<keyword evidence="1" id="KW-0472">Membrane</keyword>
<keyword evidence="1" id="KW-1133">Transmembrane helix</keyword>
<evidence type="ECO:0000313" key="2">
    <source>
        <dbReference type="EMBL" id="MDN5204130.1"/>
    </source>
</evidence>
<name>A0ABT8KTN9_9BACT</name>
<dbReference type="EMBL" id="JAUJEA010000010">
    <property type="protein sequence ID" value="MDN5204130.1"/>
    <property type="molecule type" value="Genomic_DNA"/>
</dbReference>
<dbReference type="Proteomes" id="UP001172082">
    <property type="component" value="Unassembled WGS sequence"/>
</dbReference>
<evidence type="ECO:0008006" key="4">
    <source>
        <dbReference type="Google" id="ProtNLM"/>
    </source>
</evidence>
<comment type="caution">
    <text evidence="2">The sequence shown here is derived from an EMBL/GenBank/DDBJ whole genome shotgun (WGS) entry which is preliminary data.</text>
</comment>
<gene>
    <name evidence="2" type="ORF">QQ008_22245</name>
</gene>
<evidence type="ECO:0000313" key="3">
    <source>
        <dbReference type="Proteomes" id="UP001172082"/>
    </source>
</evidence>
<keyword evidence="1" id="KW-0812">Transmembrane</keyword>
<organism evidence="2 3">
    <name type="scientific">Splendidivirga corallicola</name>
    <dbReference type="NCBI Taxonomy" id="3051826"/>
    <lineage>
        <taxon>Bacteria</taxon>
        <taxon>Pseudomonadati</taxon>
        <taxon>Bacteroidota</taxon>
        <taxon>Cytophagia</taxon>
        <taxon>Cytophagales</taxon>
        <taxon>Splendidivirgaceae</taxon>
        <taxon>Splendidivirga</taxon>
    </lineage>
</organism>
<evidence type="ECO:0000256" key="1">
    <source>
        <dbReference type="SAM" id="Phobius"/>
    </source>
</evidence>
<reference evidence="2" key="1">
    <citation type="submission" date="2023-06" db="EMBL/GenBank/DDBJ databases">
        <title>Genomic of Parafulvivirga corallium.</title>
        <authorList>
            <person name="Wang G."/>
        </authorList>
    </citation>
    <scope>NUCLEOTIDE SEQUENCE</scope>
    <source>
        <strain evidence="2">BMA10</strain>
    </source>
</reference>
<dbReference type="RefSeq" id="WP_346754154.1">
    <property type="nucleotide sequence ID" value="NZ_JAUJEA010000010.1"/>
</dbReference>
<sequence>MKPKPLIETDYFSKPWTWVKRIFAIVILAMIIAVWELEIQFQFLKLISFVLITLLILGKRKDDLMVDDQYLVHLKTSIFPVFSKEIRYEISRIKSIKGGGFHSQSVEILEFLSPGYTKGDESDIEIIFKDNSSTSLSVAIYKKDLKKVLETVREVMAKQNQGFN</sequence>
<feature type="transmembrane region" description="Helical" evidence="1">
    <location>
        <begin position="41"/>
        <end position="58"/>
    </location>
</feature>
<accession>A0ABT8KTN9</accession>